<feature type="transmembrane region" description="Helical" evidence="2">
    <location>
        <begin position="65"/>
        <end position="82"/>
    </location>
</feature>
<protein>
    <submittedName>
        <fullName evidence="3">Uncharacterized protein</fullName>
    </submittedName>
</protein>
<dbReference type="AlphaFoldDB" id="A0A6C0DNY1"/>
<evidence type="ECO:0000256" key="1">
    <source>
        <dbReference type="SAM" id="MobiDB-lite"/>
    </source>
</evidence>
<evidence type="ECO:0000256" key="2">
    <source>
        <dbReference type="SAM" id="Phobius"/>
    </source>
</evidence>
<proteinExistence type="predicted"/>
<feature type="compositionally biased region" description="Polar residues" evidence="1">
    <location>
        <begin position="120"/>
        <end position="138"/>
    </location>
</feature>
<evidence type="ECO:0000313" key="3">
    <source>
        <dbReference type="EMBL" id="QHT18024.1"/>
    </source>
</evidence>
<accession>A0A6C0DNY1</accession>
<feature type="transmembrane region" description="Helical" evidence="2">
    <location>
        <begin position="38"/>
        <end position="59"/>
    </location>
</feature>
<organism evidence="3">
    <name type="scientific">viral metagenome</name>
    <dbReference type="NCBI Taxonomy" id="1070528"/>
    <lineage>
        <taxon>unclassified sequences</taxon>
        <taxon>metagenomes</taxon>
        <taxon>organismal metagenomes</taxon>
    </lineage>
</organism>
<keyword evidence="2" id="KW-1133">Transmembrane helix</keyword>
<keyword evidence="2" id="KW-0472">Membrane</keyword>
<feature type="region of interest" description="Disordered" evidence="1">
    <location>
        <begin position="114"/>
        <end position="146"/>
    </location>
</feature>
<name>A0A6C0DNY1_9ZZZZ</name>
<dbReference type="EMBL" id="MN739647">
    <property type="protein sequence ID" value="QHT18024.1"/>
    <property type="molecule type" value="Genomic_DNA"/>
</dbReference>
<sequence>MNTPDIQAQVNAILNKNKIDDLTRFLEKRQCLNQTNVWLNYMFHFVQSAGIFTTTLAAGYNIKELVWGGIALNIVASLINVFEQTNNTMSKRIMKDIVAIKQGKYVDEGLAVEPEKEDGNAQSKNAVNSASDKSVGDSQETKPVPIANAADLSIPLLDGNV</sequence>
<keyword evidence="2" id="KW-0812">Transmembrane</keyword>
<reference evidence="3" key="1">
    <citation type="journal article" date="2020" name="Nature">
        <title>Giant virus diversity and host interactions through global metagenomics.</title>
        <authorList>
            <person name="Schulz F."/>
            <person name="Roux S."/>
            <person name="Paez-Espino D."/>
            <person name="Jungbluth S."/>
            <person name="Walsh D.A."/>
            <person name="Denef V.J."/>
            <person name="McMahon K.D."/>
            <person name="Konstantinidis K.T."/>
            <person name="Eloe-Fadrosh E.A."/>
            <person name="Kyrpides N.C."/>
            <person name="Woyke T."/>
        </authorList>
    </citation>
    <scope>NUCLEOTIDE SEQUENCE</scope>
    <source>
        <strain evidence="3">GVMAG-M-3300023174-3</strain>
    </source>
</reference>